<keyword evidence="6" id="KW-0812">Transmembrane</keyword>
<organism evidence="9">
    <name type="scientific">Corixo rhabdovirus 1</name>
    <dbReference type="NCBI Taxonomy" id="3078402"/>
    <lineage>
        <taxon>Viruses</taxon>
        <taxon>Riboviria</taxon>
        <taxon>Orthornavirae</taxon>
        <taxon>Negarnaviricota</taxon>
        <taxon>Haploviricotina</taxon>
        <taxon>Monjiviricetes</taxon>
        <taxon>Mononegavirales</taxon>
        <taxon>Rhabdoviridae</taxon>
    </lineage>
</organism>
<evidence type="ECO:0000256" key="5">
    <source>
        <dbReference type="ARBA" id="ARBA00023180"/>
    </source>
</evidence>
<dbReference type="GO" id="GO:0055036">
    <property type="term" value="C:virion membrane"/>
    <property type="evidence" value="ECO:0007669"/>
    <property type="project" value="UniProtKB-SubCell"/>
</dbReference>
<evidence type="ECO:0000259" key="8">
    <source>
        <dbReference type="Pfam" id="PF24833"/>
    </source>
</evidence>
<sequence length="524" mass="59138">MKKMLFVFVLVSLTVMPISGLLIPIPGQEDWVPVSPEGLKCPNKGQAPASLPPNRKLVTIMRPAFREEVLVPGLVCQRWELRTSCSRSVLFSDTVRKTIRSLPVSSGLCKTEFQAPQVSETIFPDPDCRWMKNTDVISTSITLHSKSLYFLPSSNSFRQEPTNSYCIAQHGCDVGSSIWFNMTHYQEECFQDTLIEVAIQVVETEHHDVELKSLHYHSHTLKTACLAHYCGVQGLRLDTGEWMSLSTELSTALGDHIPTASCTKELSDYINIKGDEILDQELEQETEQVVLDILCMERLEKIQTTSTISLFDISLLLPHQPGGWFVFLYNSGRWYQTKARYIPGYWDVKLANKLGYLGTASNNKPIYWEQLTKNGSNLLGPNGFAWNSTGYLINHPSFLNLQNSQHALFHRVALNNPVYDAPSPTIQEKILTGSESHHSTSTITFHLTFYIILCISLLLTIAILRKVVKFLNCRHSRGAMNNEALQLDDLIPVLVERYVNQNTHLTGPQLNERIESIKRLTAAS</sequence>
<feature type="domain" description="Spike glycoprotein fusion" evidence="7">
    <location>
        <begin position="71"/>
        <end position="157"/>
    </location>
</feature>
<dbReference type="GO" id="GO:0019031">
    <property type="term" value="C:viral envelope"/>
    <property type="evidence" value="ECO:0007669"/>
    <property type="project" value="InterPro"/>
</dbReference>
<feature type="transmembrane region" description="Helical" evidence="6">
    <location>
        <begin position="443"/>
        <end position="464"/>
    </location>
</feature>
<keyword evidence="3" id="KW-0946">Virion</keyword>
<dbReference type="Pfam" id="PF00974">
    <property type="entry name" value="Rhabdo_glycop_FD"/>
    <property type="match status" value="1"/>
</dbReference>
<feature type="domain" description="Spike glycoprotein G central" evidence="8">
    <location>
        <begin position="280"/>
        <end position="383"/>
    </location>
</feature>
<keyword evidence="5" id="KW-0325">Glycoprotein</keyword>
<evidence type="ECO:0000256" key="2">
    <source>
        <dbReference type="ARBA" id="ARBA00022729"/>
    </source>
</evidence>
<evidence type="ECO:0000256" key="6">
    <source>
        <dbReference type="SAM" id="Phobius"/>
    </source>
</evidence>
<dbReference type="InterPro" id="IPR055447">
    <property type="entry name" value="Rhabdo_glycop_CD"/>
</dbReference>
<name>A0AB38Z1Q1_9RHAB</name>
<reference evidence="9" key="1">
    <citation type="submission" date="2023-04" db="EMBL/GenBank/DDBJ databases">
        <title>Novel viruses in aedes, anopheles and culex mosquitoes from high pantanal, mato grosso state, Brazil 2019.</title>
        <authorList>
            <person name="Pavon J.A.R."/>
            <person name="Neves N.A.S."/>
            <person name="Pinho J.B."/>
            <person name="Patroca S."/>
            <person name="Cruz A.C.B."/>
            <person name="Medeiros D.B.A."/>
            <person name="Nunes M.R.T."/>
            <person name="Slhessarenko R.D."/>
        </authorList>
    </citation>
    <scope>NUCLEOTIDE SEQUENCE</scope>
    <source>
        <strain evidence="9">JARP8</strain>
    </source>
</reference>
<keyword evidence="4 6" id="KW-0472">Membrane</keyword>
<comment type="subcellular location">
    <subcellularLocation>
        <location evidence="1">Virion membrane</location>
    </subcellularLocation>
</comment>
<keyword evidence="6" id="KW-1133">Transmembrane helix</keyword>
<evidence type="ECO:0000259" key="7">
    <source>
        <dbReference type="Pfam" id="PF00974"/>
    </source>
</evidence>
<accession>A0AB38Z1Q1</accession>
<protein>
    <submittedName>
        <fullName evidence="9">G protein</fullName>
    </submittedName>
</protein>
<keyword evidence="2" id="KW-0732">Signal</keyword>
<dbReference type="SUPFAM" id="SSF161008">
    <property type="entry name" value="Viral glycoprotein ectodomain-like"/>
    <property type="match status" value="1"/>
</dbReference>
<dbReference type="Pfam" id="PF24833">
    <property type="entry name" value="Rhabdo_glycop_CD"/>
    <property type="match status" value="1"/>
</dbReference>
<evidence type="ECO:0000256" key="4">
    <source>
        <dbReference type="ARBA" id="ARBA00023136"/>
    </source>
</evidence>
<evidence type="ECO:0000256" key="1">
    <source>
        <dbReference type="ARBA" id="ARBA00004182"/>
    </source>
</evidence>
<evidence type="ECO:0000313" key="9">
    <source>
        <dbReference type="EMBL" id="WNO13913.1"/>
    </source>
</evidence>
<dbReference type="EMBL" id="OQ968276">
    <property type="protein sequence ID" value="WNO13913.1"/>
    <property type="molecule type" value="Viral_cRNA"/>
</dbReference>
<evidence type="ECO:0000256" key="3">
    <source>
        <dbReference type="ARBA" id="ARBA00022844"/>
    </source>
</evidence>
<dbReference type="InterPro" id="IPR001903">
    <property type="entry name" value="Rhabdo_glycop_FD"/>
</dbReference>
<dbReference type="Gene3D" id="2.30.29.130">
    <property type="match status" value="1"/>
</dbReference>
<proteinExistence type="predicted"/>